<comment type="catalytic activity">
    <reaction evidence="1 11">
        <text>1-(5-phospho-beta-D-ribosyl)-ATP + H2O = 1-(5-phospho-beta-D-ribosyl)-5'-AMP + diphosphate + H(+)</text>
        <dbReference type="Rhea" id="RHEA:22828"/>
        <dbReference type="ChEBI" id="CHEBI:15377"/>
        <dbReference type="ChEBI" id="CHEBI:15378"/>
        <dbReference type="ChEBI" id="CHEBI:33019"/>
        <dbReference type="ChEBI" id="CHEBI:59457"/>
        <dbReference type="ChEBI" id="CHEBI:73183"/>
        <dbReference type="EC" id="3.6.1.31"/>
    </reaction>
</comment>
<dbReference type="eggNOG" id="COG0140">
    <property type="taxonomic scope" value="Bacteria"/>
</dbReference>
<dbReference type="AlphaFoldDB" id="B2ICK9"/>
<dbReference type="GO" id="GO:0005524">
    <property type="term" value="F:ATP binding"/>
    <property type="evidence" value="ECO:0007669"/>
    <property type="project" value="UniProtKB-KW"/>
</dbReference>
<evidence type="ECO:0000313" key="13">
    <source>
        <dbReference type="Proteomes" id="UP000001695"/>
    </source>
</evidence>
<dbReference type="HOGENOM" id="CLU_123337_1_1_5"/>
<keyword evidence="13" id="KW-1185">Reference proteome</keyword>
<evidence type="ECO:0000256" key="6">
    <source>
        <dbReference type="ARBA" id="ARBA00022605"/>
    </source>
</evidence>
<dbReference type="EC" id="3.6.1.31" evidence="11"/>
<dbReference type="SUPFAM" id="SSF101386">
    <property type="entry name" value="all-alpha NTP pyrophosphatases"/>
    <property type="match status" value="1"/>
</dbReference>
<name>B2ICK9_BEII9</name>
<dbReference type="STRING" id="395963.Bind_0242"/>
<dbReference type="KEGG" id="bid:Bind_0242"/>
<dbReference type="InterPro" id="IPR008179">
    <property type="entry name" value="HisE"/>
</dbReference>
<reference evidence="13" key="1">
    <citation type="submission" date="2008-03" db="EMBL/GenBank/DDBJ databases">
        <title>Complete sequence of chromosome of Beijerinckia indica subsp. indica ATCC 9039.</title>
        <authorList>
            <consortium name="US DOE Joint Genome Institute"/>
            <person name="Copeland A."/>
            <person name="Lucas S."/>
            <person name="Lapidus A."/>
            <person name="Glavina del Rio T."/>
            <person name="Dalin E."/>
            <person name="Tice H."/>
            <person name="Bruce D."/>
            <person name="Goodwin L."/>
            <person name="Pitluck S."/>
            <person name="LaButti K."/>
            <person name="Schmutz J."/>
            <person name="Larimer F."/>
            <person name="Land M."/>
            <person name="Hauser L."/>
            <person name="Kyrpides N."/>
            <person name="Mikhailova N."/>
            <person name="Dunfield P.F."/>
            <person name="Dedysh S.N."/>
            <person name="Liesack W."/>
            <person name="Saw J.H."/>
            <person name="Alam M."/>
            <person name="Chen Y."/>
            <person name="Murrell J.C."/>
            <person name="Richardson P."/>
        </authorList>
    </citation>
    <scope>NUCLEOTIDE SEQUENCE [LARGE SCALE GENOMIC DNA]</scope>
    <source>
        <strain evidence="13">ATCC 9039 / DSM 1715 / NCIMB 8712</strain>
    </source>
</reference>
<dbReference type="PANTHER" id="PTHR42945">
    <property type="entry name" value="HISTIDINE BIOSYNTHESIS BIFUNCTIONAL PROTEIN"/>
    <property type="match status" value="1"/>
</dbReference>
<evidence type="ECO:0000256" key="4">
    <source>
        <dbReference type="ARBA" id="ARBA00009392"/>
    </source>
</evidence>
<reference evidence="12 13" key="2">
    <citation type="journal article" date="2010" name="J. Bacteriol.">
        <title>Complete genome sequence of Beijerinckia indica subsp. indica.</title>
        <authorList>
            <person name="Tamas I."/>
            <person name="Dedysh S.N."/>
            <person name="Liesack W."/>
            <person name="Stott M.B."/>
            <person name="Alam M."/>
            <person name="Murrell J.C."/>
            <person name="Dunfield P.F."/>
        </authorList>
    </citation>
    <scope>NUCLEOTIDE SEQUENCE [LARGE SCALE GENOMIC DNA]</scope>
    <source>
        <strain evidence="13">ATCC 9039 / DSM 1715 / NCIMB 8712</strain>
    </source>
</reference>
<keyword evidence="5 11" id="KW-0963">Cytoplasm</keyword>
<evidence type="ECO:0000256" key="11">
    <source>
        <dbReference type="HAMAP-Rule" id="MF_01020"/>
    </source>
</evidence>
<dbReference type="RefSeq" id="WP_012383256.1">
    <property type="nucleotide sequence ID" value="NC_010581.1"/>
</dbReference>
<keyword evidence="7 11" id="KW-0547">Nucleotide-binding</keyword>
<protein>
    <recommendedName>
        <fullName evidence="11">Phosphoribosyl-ATP pyrophosphatase</fullName>
        <shortName evidence="11">PRA-PH</shortName>
        <ecNumber evidence="11">3.6.1.31</ecNumber>
    </recommendedName>
</protein>
<dbReference type="EMBL" id="CP001016">
    <property type="protein sequence ID" value="ACB93898.1"/>
    <property type="molecule type" value="Genomic_DNA"/>
</dbReference>
<dbReference type="GO" id="GO:0004636">
    <property type="term" value="F:phosphoribosyl-ATP diphosphatase activity"/>
    <property type="evidence" value="ECO:0007669"/>
    <property type="project" value="UniProtKB-UniRule"/>
</dbReference>
<evidence type="ECO:0000256" key="2">
    <source>
        <dbReference type="ARBA" id="ARBA00004496"/>
    </source>
</evidence>
<keyword evidence="9 11" id="KW-0067">ATP-binding</keyword>
<sequence>MKRFTLEDLAAVIADRAKATAESSYTKSLLEGGPPRAAKKLGEEAVEVVIAALGTDRAALTAETADLLYHLLVVLHLRDISLQDVLDELGRRTSRSGHEEKASRAH</sequence>
<dbReference type="UniPathway" id="UPA00031">
    <property type="reaction ID" value="UER00007"/>
</dbReference>
<dbReference type="NCBIfam" id="NF001613">
    <property type="entry name" value="PRK00400.1-5"/>
    <property type="match status" value="1"/>
</dbReference>
<dbReference type="InterPro" id="IPR021130">
    <property type="entry name" value="PRib-ATP_PPHydrolase-like"/>
</dbReference>
<gene>
    <name evidence="11" type="primary">hisE</name>
    <name evidence="12" type="ordered locus">Bind_0242</name>
</gene>
<keyword evidence="6 11" id="KW-0028">Amino-acid biosynthesis</keyword>
<dbReference type="GO" id="GO:0005737">
    <property type="term" value="C:cytoplasm"/>
    <property type="evidence" value="ECO:0007669"/>
    <property type="project" value="UniProtKB-SubCell"/>
</dbReference>
<keyword evidence="10 11" id="KW-0368">Histidine biosynthesis</keyword>
<dbReference type="Proteomes" id="UP000001695">
    <property type="component" value="Chromosome"/>
</dbReference>
<dbReference type="GO" id="GO:0000105">
    <property type="term" value="P:L-histidine biosynthetic process"/>
    <property type="evidence" value="ECO:0007669"/>
    <property type="project" value="UniProtKB-UniRule"/>
</dbReference>
<dbReference type="PANTHER" id="PTHR42945:SF9">
    <property type="entry name" value="HISTIDINE BIOSYNTHESIS BIFUNCTIONAL PROTEIN HISIE"/>
    <property type="match status" value="1"/>
</dbReference>
<organism evidence="12 13">
    <name type="scientific">Beijerinckia indica subsp. indica (strain ATCC 9039 / DSM 1715 / NCIMB 8712)</name>
    <dbReference type="NCBI Taxonomy" id="395963"/>
    <lineage>
        <taxon>Bacteria</taxon>
        <taxon>Pseudomonadati</taxon>
        <taxon>Pseudomonadota</taxon>
        <taxon>Alphaproteobacteria</taxon>
        <taxon>Hyphomicrobiales</taxon>
        <taxon>Beijerinckiaceae</taxon>
        <taxon>Beijerinckia</taxon>
    </lineage>
</organism>
<evidence type="ECO:0000256" key="3">
    <source>
        <dbReference type="ARBA" id="ARBA00005204"/>
    </source>
</evidence>
<dbReference type="CDD" id="cd11534">
    <property type="entry name" value="NTP-PPase_HisIE_like"/>
    <property type="match status" value="1"/>
</dbReference>
<dbReference type="NCBIfam" id="TIGR03188">
    <property type="entry name" value="histidine_hisI"/>
    <property type="match status" value="1"/>
</dbReference>
<dbReference type="OrthoDB" id="9814738at2"/>
<evidence type="ECO:0000256" key="10">
    <source>
        <dbReference type="ARBA" id="ARBA00023102"/>
    </source>
</evidence>
<evidence type="ECO:0000256" key="8">
    <source>
        <dbReference type="ARBA" id="ARBA00022801"/>
    </source>
</evidence>
<evidence type="ECO:0000256" key="9">
    <source>
        <dbReference type="ARBA" id="ARBA00022840"/>
    </source>
</evidence>
<comment type="similarity">
    <text evidence="4 11">Belongs to the PRA-PH family.</text>
</comment>
<dbReference type="HAMAP" id="MF_01020">
    <property type="entry name" value="HisE"/>
    <property type="match status" value="1"/>
</dbReference>
<dbReference type="NCBIfam" id="NF001611">
    <property type="entry name" value="PRK00400.1-3"/>
    <property type="match status" value="1"/>
</dbReference>
<keyword evidence="8 11" id="KW-0378">Hydrolase</keyword>
<dbReference type="Gene3D" id="1.10.287.1080">
    <property type="entry name" value="MazG-like"/>
    <property type="match status" value="1"/>
</dbReference>
<evidence type="ECO:0000256" key="7">
    <source>
        <dbReference type="ARBA" id="ARBA00022741"/>
    </source>
</evidence>
<evidence type="ECO:0000256" key="1">
    <source>
        <dbReference type="ARBA" id="ARBA00001460"/>
    </source>
</evidence>
<proteinExistence type="inferred from homology"/>
<evidence type="ECO:0000256" key="5">
    <source>
        <dbReference type="ARBA" id="ARBA00022490"/>
    </source>
</evidence>
<comment type="subcellular location">
    <subcellularLocation>
        <location evidence="2 11">Cytoplasm</location>
    </subcellularLocation>
</comment>
<accession>B2ICK9</accession>
<comment type="pathway">
    <text evidence="3 11">Amino-acid biosynthesis; L-histidine biosynthesis; L-histidine from 5-phospho-alpha-D-ribose 1-diphosphate: step 2/9.</text>
</comment>
<dbReference type="Pfam" id="PF01503">
    <property type="entry name" value="PRA-PH"/>
    <property type="match status" value="1"/>
</dbReference>
<evidence type="ECO:0000313" key="12">
    <source>
        <dbReference type="EMBL" id="ACB93898.1"/>
    </source>
</evidence>